<feature type="transmembrane region" description="Helical" evidence="6">
    <location>
        <begin position="58"/>
        <end position="76"/>
    </location>
</feature>
<feature type="transmembrane region" description="Helical" evidence="6">
    <location>
        <begin position="96"/>
        <end position="115"/>
    </location>
</feature>
<feature type="transmembrane region" description="Helical" evidence="6">
    <location>
        <begin position="127"/>
        <end position="148"/>
    </location>
</feature>
<comment type="caution">
    <text evidence="8">The sequence shown here is derived from an EMBL/GenBank/DDBJ whole genome shotgun (WGS) entry which is preliminary data.</text>
</comment>
<keyword evidence="2 6" id="KW-0812">Transmembrane</keyword>
<comment type="subcellular location">
    <subcellularLocation>
        <location evidence="1">Membrane</location>
        <topology evidence="1">Multi-pass membrane protein</topology>
    </subcellularLocation>
</comment>
<keyword evidence="4 6" id="KW-1133">Transmembrane helix</keyword>
<name>X1CXF0_9ZZZZ</name>
<dbReference type="InterPro" id="IPR045062">
    <property type="entry name" value="Cyt_c_biogenesis_CcsA/CcmC"/>
</dbReference>
<dbReference type="InterPro" id="IPR002541">
    <property type="entry name" value="Cyt_c_assembly"/>
</dbReference>
<dbReference type="GO" id="GO:0005886">
    <property type="term" value="C:plasma membrane"/>
    <property type="evidence" value="ECO:0007669"/>
    <property type="project" value="TreeGrafter"/>
</dbReference>
<evidence type="ECO:0000259" key="7">
    <source>
        <dbReference type="Pfam" id="PF01578"/>
    </source>
</evidence>
<dbReference type="GO" id="GO:0017004">
    <property type="term" value="P:cytochrome complex assembly"/>
    <property type="evidence" value="ECO:0007669"/>
    <property type="project" value="UniProtKB-KW"/>
</dbReference>
<sequence length="213" mass="24764">LFLILGLASFERIIYIIFFYHVSAAWLSYFSFSVSLIGHLLYLKQKKMNWSNLGKNSIIVGVFFVAFTLITGSLWFNATSGSYNNIYWQWSDARQTTTLILFFSYVAYLIFRNFIEERGKKAKLSAILGIVFFPTVPLSYLSAILFTSLHPIINPNPGEPGNIYWDSIKLFILFFNLIAMTLLFIYLLRELKELDIAKEKLQEILYIKMEQGR</sequence>
<evidence type="ECO:0000313" key="8">
    <source>
        <dbReference type="EMBL" id="GAH13181.1"/>
    </source>
</evidence>
<evidence type="ECO:0000256" key="5">
    <source>
        <dbReference type="ARBA" id="ARBA00023136"/>
    </source>
</evidence>
<gene>
    <name evidence="8" type="ORF">S01H4_52509</name>
</gene>
<reference evidence="8" key="1">
    <citation type="journal article" date="2014" name="Front. Microbiol.">
        <title>High frequency of phylogenetically diverse reductive dehalogenase-homologous genes in deep subseafloor sedimentary metagenomes.</title>
        <authorList>
            <person name="Kawai M."/>
            <person name="Futagami T."/>
            <person name="Toyoda A."/>
            <person name="Takaki Y."/>
            <person name="Nishi S."/>
            <person name="Hori S."/>
            <person name="Arai W."/>
            <person name="Tsubouchi T."/>
            <person name="Morono Y."/>
            <person name="Uchiyama I."/>
            <person name="Ito T."/>
            <person name="Fujiyama A."/>
            <person name="Inagaki F."/>
            <person name="Takami H."/>
        </authorList>
    </citation>
    <scope>NUCLEOTIDE SEQUENCE</scope>
    <source>
        <strain evidence="8">Expedition CK06-06</strain>
    </source>
</reference>
<feature type="transmembrane region" description="Helical" evidence="6">
    <location>
        <begin position="12"/>
        <end position="37"/>
    </location>
</feature>
<keyword evidence="3" id="KW-0201">Cytochrome c-type biogenesis</keyword>
<organism evidence="8">
    <name type="scientific">marine sediment metagenome</name>
    <dbReference type="NCBI Taxonomy" id="412755"/>
    <lineage>
        <taxon>unclassified sequences</taxon>
        <taxon>metagenomes</taxon>
        <taxon>ecological metagenomes</taxon>
    </lineage>
</organism>
<dbReference type="PANTHER" id="PTHR30071">
    <property type="entry name" value="HEME EXPORTER PROTEIN C"/>
    <property type="match status" value="1"/>
</dbReference>
<dbReference type="GO" id="GO:0020037">
    <property type="term" value="F:heme binding"/>
    <property type="evidence" value="ECO:0007669"/>
    <property type="project" value="InterPro"/>
</dbReference>
<evidence type="ECO:0000256" key="3">
    <source>
        <dbReference type="ARBA" id="ARBA00022748"/>
    </source>
</evidence>
<keyword evidence="5 6" id="KW-0472">Membrane</keyword>
<feature type="domain" description="Cytochrome c assembly protein" evidence="7">
    <location>
        <begin position="16"/>
        <end position="145"/>
    </location>
</feature>
<evidence type="ECO:0000256" key="4">
    <source>
        <dbReference type="ARBA" id="ARBA00022989"/>
    </source>
</evidence>
<evidence type="ECO:0000256" key="6">
    <source>
        <dbReference type="SAM" id="Phobius"/>
    </source>
</evidence>
<dbReference type="Pfam" id="PF01578">
    <property type="entry name" value="Cytochrom_C_asm"/>
    <property type="match status" value="1"/>
</dbReference>
<dbReference type="PANTHER" id="PTHR30071:SF1">
    <property type="entry name" value="CYTOCHROME B_B6 PROTEIN-RELATED"/>
    <property type="match status" value="1"/>
</dbReference>
<protein>
    <recommendedName>
        <fullName evidence="7">Cytochrome c assembly protein domain-containing protein</fullName>
    </recommendedName>
</protein>
<evidence type="ECO:0000256" key="1">
    <source>
        <dbReference type="ARBA" id="ARBA00004141"/>
    </source>
</evidence>
<evidence type="ECO:0000256" key="2">
    <source>
        <dbReference type="ARBA" id="ARBA00022692"/>
    </source>
</evidence>
<proteinExistence type="predicted"/>
<dbReference type="AlphaFoldDB" id="X1CXF0"/>
<dbReference type="EMBL" id="BART01030010">
    <property type="protein sequence ID" value="GAH13181.1"/>
    <property type="molecule type" value="Genomic_DNA"/>
</dbReference>
<feature type="non-terminal residue" evidence="8">
    <location>
        <position position="1"/>
    </location>
</feature>
<accession>X1CXF0</accession>
<feature type="transmembrane region" description="Helical" evidence="6">
    <location>
        <begin position="168"/>
        <end position="188"/>
    </location>
</feature>